<comment type="caution">
    <text evidence="2">The sequence shown here is derived from an EMBL/GenBank/DDBJ whole genome shotgun (WGS) entry which is preliminary data.</text>
</comment>
<accession>A0A2H0RKC1</accession>
<dbReference type="AlphaFoldDB" id="A0A2H0RKC1"/>
<dbReference type="SMART" id="SM01152">
    <property type="entry name" value="DUF167"/>
    <property type="match status" value="1"/>
</dbReference>
<dbReference type="Proteomes" id="UP000230833">
    <property type="component" value="Unassembled WGS sequence"/>
</dbReference>
<proteinExistence type="inferred from homology"/>
<organism evidence="2 3">
    <name type="scientific">Candidatus Vogelbacteria bacterium CG10_big_fil_rev_8_21_14_0_10_45_14</name>
    <dbReference type="NCBI Taxonomy" id="1975042"/>
    <lineage>
        <taxon>Bacteria</taxon>
        <taxon>Candidatus Vogeliibacteriota</taxon>
    </lineage>
</organism>
<evidence type="ECO:0000256" key="1">
    <source>
        <dbReference type="ARBA" id="ARBA00010364"/>
    </source>
</evidence>
<sequence>MWVYIKVRAVPSSKRESVQRLSEESYEIRVREPAERGLANQRIREVLADFIGVPLPSVRLISGHTSRSKIFSTRD</sequence>
<dbReference type="InterPro" id="IPR036591">
    <property type="entry name" value="YggU-like_sf"/>
</dbReference>
<dbReference type="EMBL" id="PCYL01000015">
    <property type="protein sequence ID" value="PIR47001.1"/>
    <property type="molecule type" value="Genomic_DNA"/>
</dbReference>
<dbReference type="Gene3D" id="3.30.1200.10">
    <property type="entry name" value="YggU-like"/>
    <property type="match status" value="1"/>
</dbReference>
<evidence type="ECO:0000313" key="3">
    <source>
        <dbReference type="Proteomes" id="UP000230833"/>
    </source>
</evidence>
<dbReference type="InterPro" id="IPR003746">
    <property type="entry name" value="DUF167"/>
</dbReference>
<protein>
    <submittedName>
        <fullName evidence="2">Uncharacterized protein</fullName>
    </submittedName>
</protein>
<evidence type="ECO:0000313" key="2">
    <source>
        <dbReference type="EMBL" id="PIR47001.1"/>
    </source>
</evidence>
<reference evidence="2 3" key="1">
    <citation type="submission" date="2017-09" db="EMBL/GenBank/DDBJ databases">
        <title>Depth-based differentiation of microbial function through sediment-hosted aquifers and enrichment of novel symbionts in the deep terrestrial subsurface.</title>
        <authorList>
            <person name="Probst A.J."/>
            <person name="Ladd B."/>
            <person name="Jarett J.K."/>
            <person name="Geller-Mcgrath D.E."/>
            <person name="Sieber C.M."/>
            <person name="Emerson J.B."/>
            <person name="Anantharaman K."/>
            <person name="Thomas B.C."/>
            <person name="Malmstrom R."/>
            <person name="Stieglmeier M."/>
            <person name="Klingl A."/>
            <person name="Woyke T."/>
            <person name="Ryan C.M."/>
            <person name="Banfield J.F."/>
        </authorList>
    </citation>
    <scope>NUCLEOTIDE SEQUENCE [LARGE SCALE GENOMIC DNA]</scope>
    <source>
        <strain evidence="2">CG10_big_fil_rev_8_21_14_0_10_45_14</strain>
    </source>
</reference>
<name>A0A2H0RKC1_9BACT</name>
<dbReference type="Pfam" id="PF02594">
    <property type="entry name" value="DUF167"/>
    <property type="match status" value="1"/>
</dbReference>
<gene>
    <name evidence="2" type="ORF">COV07_01315</name>
</gene>
<comment type="similarity">
    <text evidence="1">Belongs to the UPF0235 family.</text>
</comment>
<dbReference type="NCBIfam" id="TIGR00251">
    <property type="entry name" value="DUF167 family protein"/>
    <property type="match status" value="1"/>
</dbReference>
<dbReference type="SUPFAM" id="SSF69786">
    <property type="entry name" value="YggU-like"/>
    <property type="match status" value="1"/>
</dbReference>